<dbReference type="PANTHER" id="PTHR21432:SF20">
    <property type="entry name" value="ACETYL-COA HYDROLASE"/>
    <property type="match status" value="1"/>
</dbReference>
<evidence type="ECO:0000256" key="1">
    <source>
        <dbReference type="ARBA" id="ARBA00009632"/>
    </source>
</evidence>
<dbReference type="InterPro" id="IPR003702">
    <property type="entry name" value="ActCoA_hydro_N"/>
</dbReference>
<feature type="domain" description="Acetyl-CoA hydrolase/transferase N-terminal" evidence="3">
    <location>
        <begin position="8"/>
        <end position="169"/>
    </location>
</feature>
<dbReference type="InterPro" id="IPR037171">
    <property type="entry name" value="NagB/RpiA_transferase-like"/>
</dbReference>
<dbReference type="Pfam" id="PF13336">
    <property type="entry name" value="AcetylCoA_hyd_C"/>
    <property type="match status" value="1"/>
</dbReference>
<dbReference type="SUPFAM" id="SSF100950">
    <property type="entry name" value="NagB/RpiA/CoA transferase-like"/>
    <property type="match status" value="2"/>
</dbReference>
<dbReference type="EMBL" id="CP042435">
    <property type="protein sequence ID" value="QEC66465.1"/>
    <property type="molecule type" value="Genomic_DNA"/>
</dbReference>
<name>A0A5B8V5V8_9BACT</name>
<gene>
    <name evidence="5" type="ORF">FRZ67_03835</name>
</gene>
<reference evidence="5 6" key="1">
    <citation type="journal article" date="2016" name="Int. J. Syst. Evol. Microbiol.">
        <title>Panacibacter ginsenosidivorans gen. nov., sp. nov., with ginsenoside converting activity isolated from soil of a ginseng field.</title>
        <authorList>
            <person name="Siddiqi M.Z."/>
            <person name="Muhammad Shafi S."/>
            <person name="Choi K.D."/>
            <person name="Im W.T."/>
        </authorList>
    </citation>
    <scope>NUCLEOTIDE SEQUENCE [LARGE SCALE GENOMIC DNA]</scope>
    <source>
        <strain evidence="5 6">Gsoil1550</strain>
    </source>
</reference>
<dbReference type="Gene3D" id="3.40.1080.10">
    <property type="entry name" value="Glutaconate Coenzyme A-transferase"/>
    <property type="match status" value="1"/>
</dbReference>
<dbReference type="RefSeq" id="WP_147188265.1">
    <property type="nucleotide sequence ID" value="NZ_CP042435.1"/>
</dbReference>
<dbReference type="Pfam" id="PF02550">
    <property type="entry name" value="AcetylCoA_hydro"/>
    <property type="match status" value="1"/>
</dbReference>
<dbReference type="AlphaFoldDB" id="A0A5B8V5V8"/>
<accession>A0A5B8V5V8</accession>
<dbReference type="KEGG" id="pgin:FRZ67_03835"/>
<protein>
    <submittedName>
        <fullName evidence="5">Acetyl-CoA hydrolase/transferase family protein</fullName>
    </submittedName>
</protein>
<comment type="similarity">
    <text evidence="1">Belongs to the acetyl-CoA hydrolase/transferase family.</text>
</comment>
<organism evidence="5 6">
    <name type="scientific">Panacibacter ginsenosidivorans</name>
    <dbReference type="NCBI Taxonomy" id="1813871"/>
    <lineage>
        <taxon>Bacteria</taxon>
        <taxon>Pseudomonadati</taxon>
        <taxon>Bacteroidota</taxon>
        <taxon>Chitinophagia</taxon>
        <taxon>Chitinophagales</taxon>
        <taxon>Chitinophagaceae</taxon>
        <taxon>Panacibacter</taxon>
    </lineage>
</organism>
<keyword evidence="5" id="KW-0378">Hydrolase</keyword>
<evidence type="ECO:0000313" key="6">
    <source>
        <dbReference type="Proteomes" id="UP000321533"/>
    </source>
</evidence>
<dbReference type="GO" id="GO:0008775">
    <property type="term" value="F:acetate CoA-transferase activity"/>
    <property type="evidence" value="ECO:0007669"/>
    <property type="project" value="InterPro"/>
</dbReference>
<dbReference type="GO" id="GO:0016787">
    <property type="term" value="F:hydrolase activity"/>
    <property type="evidence" value="ECO:0007669"/>
    <property type="project" value="UniProtKB-KW"/>
</dbReference>
<sequence>MKSTVEYVSPEKALSFIESNNRVFIQGSAHTPSFLLKHLAQEAHRLQNVEVVSITVYGDIHINKPELIDHFHVNSLFVSASVRQSVKEGYADYVPVFLSEIPELFKQKILPIDVAIVHVSVPDEHGYCSLGISVDIARSAVDSTKYIIAQVNPNAPRTHGDGMIHSSRFAAMVWCEDPLHEANFAANAGPETLKVGEYVASLIDDRCTLQMGIGAIPDAVLGCLHNHKDLGVHTEMCSDGIIHLVEKDVINNRYKKIHPNKTVSSFALGSRKLYDYVNDNPSFAFLDIDYVNDPHVIKRNNKMIAINSAVEIDITGQACADSIGTYQYSGVGGQMDFMRGAALSEGGKPIIALPSRTAKGISRIVPTLKNGAGVVTTRAHMHYVVTEYGIACLFGKNLRQRAKALINIAHPEDREMLEKSCFERFKIF</sequence>
<keyword evidence="2 5" id="KW-0808">Transferase</keyword>
<proteinExistence type="inferred from homology"/>
<dbReference type="InterPro" id="IPR046433">
    <property type="entry name" value="ActCoA_hydro"/>
</dbReference>
<dbReference type="InterPro" id="IPR026888">
    <property type="entry name" value="AcetylCoA_hyd_C"/>
</dbReference>
<evidence type="ECO:0000313" key="5">
    <source>
        <dbReference type="EMBL" id="QEC66465.1"/>
    </source>
</evidence>
<evidence type="ECO:0000259" key="3">
    <source>
        <dbReference type="Pfam" id="PF02550"/>
    </source>
</evidence>
<dbReference type="InterPro" id="IPR038460">
    <property type="entry name" value="AcetylCoA_hyd_C_sf"/>
</dbReference>
<dbReference type="GO" id="GO:0006083">
    <property type="term" value="P:acetate metabolic process"/>
    <property type="evidence" value="ECO:0007669"/>
    <property type="project" value="InterPro"/>
</dbReference>
<dbReference type="OrthoDB" id="9801795at2"/>
<dbReference type="Gene3D" id="3.30.750.70">
    <property type="entry name" value="4-hydroxybutyrate coenzyme like domains"/>
    <property type="match status" value="1"/>
</dbReference>
<dbReference type="Proteomes" id="UP000321533">
    <property type="component" value="Chromosome"/>
</dbReference>
<dbReference type="Gene3D" id="3.40.1080.20">
    <property type="entry name" value="Acetyl-CoA hydrolase/transferase C-terminal domain"/>
    <property type="match status" value="1"/>
</dbReference>
<evidence type="ECO:0000256" key="2">
    <source>
        <dbReference type="ARBA" id="ARBA00022679"/>
    </source>
</evidence>
<dbReference type="PANTHER" id="PTHR21432">
    <property type="entry name" value="ACETYL-COA HYDROLASE-RELATED"/>
    <property type="match status" value="1"/>
</dbReference>
<feature type="domain" description="Acetyl-CoA hydrolase/transferase C-terminal" evidence="4">
    <location>
        <begin position="269"/>
        <end position="420"/>
    </location>
</feature>
<evidence type="ECO:0000259" key="4">
    <source>
        <dbReference type="Pfam" id="PF13336"/>
    </source>
</evidence>
<keyword evidence="6" id="KW-1185">Reference proteome</keyword>